<gene>
    <name evidence="1" type="ORF">I3679_004460</name>
</gene>
<name>A0ABD5LW04_PROMI</name>
<evidence type="ECO:0000313" key="1">
    <source>
        <dbReference type="EMBL" id="MEY2343818.1"/>
    </source>
</evidence>
<protein>
    <submittedName>
        <fullName evidence="1">Uncharacterized protein</fullName>
    </submittedName>
</protein>
<comment type="caution">
    <text evidence="1">The sequence shown here is derived from an EMBL/GenBank/DDBJ whole genome shotgun (WGS) entry which is preliminary data.</text>
</comment>
<dbReference type="EMBL" id="JADQCH020000001">
    <property type="protein sequence ID" value="MEY2343818.1"/>
    <property type="molecule type" value="Genomic_DNA"/>
</dbReference>
<sequence>MAGLLSVLLFSRLFGMGILWEKLLGEDYNRTVKIWWKKVASCSAIHSV</sequence>
<organism evidence="1">
    <name type="scientific">Proteus mirabilis</name>
    <dbReference type="NCBI Taxonomy" id="584"/>
    <lineage>
        <taxon>Bacteria</taxon>
        <taxon>Pseudomonadati</taxon>
        <taxon>Pseudomonadota</taxon>
        <taxon>Gammaproteobacteria</taxon>
        <taxon>Enterobacterales</taxon>
        <taxon>Morganellaceae</taxon>
        <taxon>Proteus</taxon>
    </lineage>
</organism>
<proteinExistence type="predicted"/>
<dbReference type="AlphaFoldDB" id="A0ABD5LW04"/>
<reference evidence="1" key="1">
    <citation type="submission" date="2021-05" db="EMBL/GenBank/DDBJ databases">
        <title>First report of NDM-5 and VEB-6 producing Proteus mirabilis isolated from blood of a sepsis patient in Kolkata, India.</title>
        <authorList>
            <person name="Halder G."/>
            <person name="Chaudhuri B."/>
            <person name="Dutta S."/>
        </authorList>
    </citation>
    <scope>NUCLEOTIDE SEQUENCE [LARGE SCALE GENOMIC DNA]</scope>
    <source>
        <strain evidence="1">7049</strain>
    </source>
</reference>
<accession>A0ABD5LW04</accession>